<evidence type="ECO:0000256" key="1">
    <source>
        <dbReference type="SAM" id="MobiDB-lite"/>
    </source>
</evidence>
<feature type="compositionally biased region" description="Polar residues" evidence="1">
    <location>
        <begin position="47"/>
        <end position="59"/>
    </location>
</feature>
<dbReference type="EMBL" id="HACG01006709">
    <property type="protein sequence ID" value="CEK53574.1"/>
    <property type="molecule type" value="Transcribed_RNA"/>
</dbReference>
<feature type="non-terminal residue" evidence="2">
    <location>
        <position position="77"/>
    </location>
</feature>
<organism evidence="2">
    <name type="scientific">Arion vulgaris</name>
    <dbReference type="NCBI Taxonomy" id="1028688"/>
    <lineage>
        <taxon>Eukaryota</taxon>
        <taxon>Metazoa</taxon>
        <taxon>Spiralia</taxon>
        <taxon>Lophotrochozoa</taxon>
        <taxon>Mollusca</taxon>
        <taxon>Gastropoda</taxon>
        <taxon>Heterobranchia</taxon>
        <taxon>Euthyneura</taxon>
        <taxon>Panpulmonata</taxon>
        <taxon>Eupulmonata</taxon>
        <taxon>Stylommatophora</taxon>
        <taxon>Helicina</taxon>
        <taxon>Arionoidea</taxon>
        <taxon>Arionidae</taxon>
        <taxon>Arion</taxon>
    </lineage>
</organism>
<sequence length="77" mass="8329">SGRKTHHSSMPVTNLTCSKGATGHTSCPCNKSIGIRDNARIVYRMESANSNSEPTMSGSKRNETKSRSPGLKYLSKT</sequence>
<dbReference type="AlphaFoldDB" id="A0A0B6YBN4"/>
<feature type="non-terminal residue" evidence="2">
    <location>
        <position position="1"/>
    </location>
</feature>
<accession>A0A0B6YBN4</accession>
<feature type="region of interest" description="Disordered" evidence="1">
    <location>
        <begin position="1"/>
        <end position="30"/>
    </location>
</feature>
<feature type="region of interest" description="Disordered" evidence="1">
    <location>
        <begin position="45"/>
        <end position="77"/>
    </location>
</feature>
<gene>
    <name evidence="2" type="primary">ORF20746</name>
</gene>
<protein>
    <submittedName>
        <fullName evidence="2">Uncharacterized protein</fullName>
    </submittedName>
</protein>
<evidence type="ECO:0000313" key="2">
    <source>
        <dbReference type="EMBL" id="CEK53574.1"/>
    </source>
</evidence>
<name>A0A0B6YBN4_9EUPU</name>
<proteinExistence type="predicted"/>
<reference evidence="2" key="1">
    <citation type="submission" date="2014-12" db="EMBL/GenBank/DDBJ databases">
        <title>Insight into the proteome of Arion vulgaris.</title>
        <authorList>
            <person name="Aradska J."/>
            <person name="Bulat T."/>
            <person name="Smidak R."/>
            <person name="Sarate P."/>
            <person name="Gangsoo J."/>
            <person name="Sialana F."/>
            <person name="Bilban M."/>
            <person name="Lubec G."/>
        </authorList>
    </citation>
    <scope>NUCLEOTIDE SEQUENCE</scope>
    <source>
        <tissue evidence="2">Skin</tissue>
    </source>
</reference>
<feature type="compositionally biased region" description="Polar residues" evidence="1">
    <location>
        <begin position="8"/>
        <end position="29"/>
    </location>
</feature>